<accession>A0ABT1U2G0</accession>
<dbReference type="EMBL" id="JANIBK010000020">
    <property type="protein sequence ID" value="MCQ8127992.1"/>
    <property type="molecule type" value="Genomic_DNA"/>
</dbReference>
<dbReference type="CDD" id="cd00077">
    <property type="entry name" value="HDc"/>
    <property type="match status" value="1"/>
</dbReference>
<dbReference type="SMART" id="SM00471">
    <property type="entry name" value="HDc"/>
    <property type="match status" value="1"/>
</dbReference>
<dbReference type="PANTHER" id="PTHR45228">
    <property type="entry name" value="CYCLIC DI-GMP PHOSPHODIESTERASE TM_0186-RELATED"/>
    <property type="match status" value="1"/>
</dbReference>
<proteinExistence type="predicted"/>
<gene>
    <name evidence="2" type="ORF">NP596_05900</name>
</gene>
<feature type="domain" description="HD-GYP" evidence="1">
    <location>
        <begin position="8"/>
        <end position="205"/>
    </location>
</feature>
<reference evidence="2 3" key="1">
    <citation type="submission" date="2022-07" db="EMBL/GenBank/DDBJ databases">
        <title>Methylomonas rivi sp. nov., Methylomonas rosea sp. nov., Methylomonas aureus sp. nov. and Methylomonas subterranea sp. nov., four novel methanotrophs isolated from a freshwater creek and the deep terrestrial subsurface.</title>
        <authorList>
            <person name="Abin C."/>
            <person name="Sankaranarayanan K."/>
            <person name="Garner C."/>
            <person name="Sindelar R."/>
            <person name="Kotary K."/>
            <person name="Garner R."/>
            <person name="Barclay S."/>
            <person name="Lawson P."/>
            <person name="Krumholz L."/>
        </authorList>
    </citation>
    <scope>NUCLEOTIDE SEQUENCE [LARGE SCALE GENOMIC DNA]</scope>
    <source>
        <strain evidence="2 3">WSC-6</strain>
    </source>
</reference>
<organism evidence="2 3">
    <name type="scientific">Methylomonas rivi</name>
    <dbReference type="NCBI Taxonomy" id="2952226"/>
    <lineage>
        <taxon>Bacteria</taxon>
        <taxon>Pseudomonadati</taxon>
        <taxon>Pseudomonadota</taxon>
        <taxon>Gammaproteobacteria</taxon>
        <taxon>Methylococcales</taxon>
        <taxon>Methylococcaceae</taxon>
        <taxon>Methylomonas</taxon>
    </lineage>
</organism>
<evidence type="ECO:0000259" key="1">
    <source>
        <dbReference type="PROSITE" id="PS51832"/>
    </source>
</evidence>
<dbReference type="RefSeq" id="WP_256614353.1">
    <property type="nucleotide sequence ID" value="NZ_JANIBK010000020.1"/>
</dbReference>
<dbReference type="Proteomes" id="UP001524586">
    <property type="component" value="Unassembled WGS sequence"/>
</dbReference>
<dbReference type="InterPro" id="IPR052020">
    <property type="entry name" value="Cyclic_di-GMP/3'3'-cGAMP_PDE"/>
</dbReference>
<protein>
    <submittedName>
        <fullName evidence="2">HD domain-containing protein</fullName>
    </submittedName>
</protein>
<evidence type="ECO:0000313" key="2">
    <source>
        <dbReference type="EMBL" id="MCQ8127992.1"/>
    </source>
</evidence>
<name>A0ABT1U2G0_9GAMM</name>
<dbReference type="Gene3D" id="1.10.3210.10">
    <property type="entry name" value="Hypothetical protein af1432"/>
    <property type="match status" value="1"/>
</dbReference>
<dbReference type="InterPro" id="IPR003607">
    <property type="entry name" value="HD/PDEase_dom"/>
</dbReference>
<dbReference type="Pfam" id="PF13487">
    <property type="entry name" value="HD_5"/>
    <property type="match status" value="1"/>
</dbReference>
<sequence>MQDQTSELLKLQAEILERLGIAAEFKDTDTRFHTQRVGQFAGCLARETGFSADEAHEITVTAQLHDIGKVGVPDRVLLKPGKLNSEEWEIMKQHTLHGQRILKGSDSHLLKSAEVIALTHHERWDGRGYPQGLKGVETHIYGRITAIADVYDALTMHRPYKSAWSHERAAAYIIAGSGSQFDPDLANVFASIQDQFAALSEQWSET</sequence>
<dbReference type="SUPFAM" id="SSF109604">
    <property type="entry name" value="HD-domain/PDEase-like"/>
    <property type="match status" value="1"/>
</dbReference>
<comment type="caution">
    <text evidence="2">The sequence shown here is derived from an EMBL/GenBank/DDBJ whole genome shotgun (WGS) entry which is preliminary data.</text>
</comment>
<evidence type="ECO:0000313" key="3">
    <source>
        <dbReference type="Proteomes" id="UP001524586"/>
    </source>
</evidence>
<dbReference type="PROSITE" id="PS51832">
    <property type="entry name" value="HD_GYP"/>
    <property type="match status" value="1"/>
</dbReference>
<keyword evidence="3" id="KW-1185">Reference proteome</keyword>
<dbReference type="InterPro" id="IPR037522">
    <property type="entry name" value="HD_GYP_dom"/>
</dbReference>